<dbReference type="InterPro" id="IPR036388">
    <property type="entry name" value="WH-like_DNA-bd_sf"/>
</dbReference>
<feature type="region of interest" description="Disordered" evidence="5">
    <location>
        <begin position="67"/>
        <end position="96"/>
    </location>
</feature>
<dbReference type="Proteomes" id="UP000572817">
    <property type="component" value="Unassembled WGS sequence"/>
</dbReference>
<protein>
    <recommendedName>
        <fullName evidence="3">Vacuolar membrane-associated protein IML1</fullName>
    </recommendedName>
    <alternativeName>
        <fullName evidence="4">Vacuolar membrane-associated protein iml1</fullName>
    </alternativeName>
</protein>
<comment type="subcellular location">
    <subcellularLocation>
        <location evidence="1">Vacuole membrane</location>
        <topology evidence="1">Peripheral membrane protein</topology>
    </subcellularLocation>
</comment>
<dbReference type="SMART" id="SM00049">
    <property type="entry name" value="DEP"/>
    <property type="match status" value="1"/>
</dbReference>
<feature type="region of interest" description="Disordered" evidence="5">
    <location>
        <begin position="1127"/>
        <end position="1192"/>
    </location>
</feature>
<comment type="caution">
    <text evidence="7">The sequence shown here is derived from an EMBL/GenBank/DDBJ whole genome shotgun (WGS) entry which is preliminary data.</text>
</comment>
<feature type="compositionally biased region" description="Low complexity" evidence="5">
    <location>
        <begin position="1152"/>
        <end position="1171"/>
    </location>
</feature>
<proteinExistence type="inferred from homology"/>
<evidence type="ECO:0000256" key="2">
    <source>
        <dbReference type="ARBA" id="ARBA00005643"/>
    </source>
</evidence>
<gene>
    <name evidence="7" type="ORF">GTA08_BOTSDO13498</name>
</gene>
<dbReference type="GO" id="GO:1904262">
    <property type="term" value="P:negative regulation of TORC1 signaling"/>
    <property type="evidence" value="ECO:0007669"/>
    <property type="project" value="TreeGrafter"/>
</dbReference>
<keyword evidence="8" id="KW-1185">Reference proteome</keyword>
<dbReference type="SUPFAM" id="SSF46785">
    <property type="entry name" value="Winged helix' DNA-binding domain"/>
    <property type="match status" value="1"/>
</dbReference>
<dbReference type="OrthoDB" id="39497at2759"/>
<feature type="compositionally biased region" description="Low complexity" evidence="5">
    <location>
        <begin position="1569"/>
        <end position="1586"/>
    </location>
</feature>
<comment type="similarity">
    <text evidence="2">Belongs to the IML1 family.</text>
</comment>
<feature type="region of interest" description="Disordered" evidence="5">
    <location>
        <begin position="1489"/>
        <end position="1596"/>
    </location>
</feature>
<dbReference type="InterPro" id="IPR036390">
    <property type="entry name" value="WH_DNA-bd_sf"/>
</dbReference>
<dbReference type="GO" id="GO:0010508">
    <property type="term" value="P:positive regulation of autophagy"/>
    <property type="evidence" value="ECO:0007669"/>
    <property type="project" value="TreeGrafter"/>
</dbReference>
<sequence length="1596" mass="178361">MSKSAVSQAPKVQKICTLWTHDDSLSREDVLFNIDRFPELAISPGSLVKIVALSQNTVVRDFQELARTPSQDGSRRIKLDTSRKASSPSGFTSRKHQTGSFTLTLDENGHRVHGGREVDPQKTYVFLAKAMGPDLKTKYPNLQVSVSDHIARNFGFRNRMQVMLSPAEDDLYSASHVEISFRDEYLSRADMWRFAISELSGKTVYKGQKLLFMGTIKATVKNVFVDGQTTHSAYFSTTTKPVFRSESARYVLFIQMSKEMWNFDTEGSGEIMFNKVINGFLPDLFKRWQRLDAKHLVTIIMFTRMQYDRGFVPNGTQANGLPFDPEAPAGSASRDFYRVVVSEMASSDWISILYQLKKEFRTFLRDVTVMPFSSKNPPKADFQDDDEIDPEFIIAGTPRTSDKGNILEAINLASLQYSKDYIDRDLVRTGISVIVISPGSGIFEVDYNMLKLTTDTLLGSGIGIDLVCLQPMPLHSVPLFKYRTPRLAAEADAKLPLQRVIEADDSESKDDFGPDDETPRQTFPNFGSRLPKHRGSTSLAASPAKHHSWQSHHVTEPEPGEWSYAMPHWLDISYWTGSSDDIFGMEQIASEPIQIQATSKKMSANESSQSSLRIGSGTPKGRIEEKVLSTSHTAVDIKDPGSLFLLAGSKGLLDQVGPKMNLSTSGDRHEIPRTLSPTSSLSPWMVLVNPCNPRKNNLTIASQFRRWHHVFPRPLKASSIKWKSLCSPAAVPLTNDFFPNADQLASEYNESPYRIIQNDEEELYATPRSRENLIRELIAFRLAHGFQVIIGSSVSEFTGRPEQDIANIFAKDYMLEAGSSIFMSLGTTIHQLACVSAGEVEVKRFYRKPAAEILSADRTKPPFPYEPLIKTALDSEYEQHEFTLRNPRDEYNWNFIDSYLAGYEQDFSDTLRFWRARFVLIPVDIPPNPRRHLSMLAEDSDEEIRLEGIRKLTQIWQKWRYVPPEERQYQSAAQMHKDANPLAIEYQTRDPSAVVAAGPDGTILAENTTDAFSTALFAGNESYSRSNYDVSKLAVDLQGEKSIPMTDRRWHFKLHLSCFLGFDLTTWLLQNFRDINTREEAVELGNELMSKGLFHHVTRKHPFRDGNFFYQVSSEYRAPRSETKSWLAGLSTRRSDKSSVPSTPSTEARPMSITSSISTSRSRPATATSSSENSGDKTPTRIGSPRKQATLSNVMRIDVDPRKRSYRPEVVNLHYDRLHNPDNCYHIRIDWMNVTAKLIEDAINTWATSVEKYGLRLVELPIAEAATIGESHPFRAPYMIRLACPPPKGQLQYFDSTSFGPQRQSDRFIYHKAILRKLGFVLDMEAASCFPSDVDVTYSWGKPDYQHTQFIHKSGVLLTQITDEGDFLLLANRLCNNRGAFGIGLARDGSSKFSAEKQQADAHLFHEQRREPTPIFALQNPMQNVRSPFASPLVRPVPDAAINAAILLNTRIGVDKGFKTAEQIKDEMEALCFDERALRAFYTEHTAELHKSRNTGASPSPRIAATSSPRLTPVLDSSIPTLGLPPGNAAREASPAPHLGNALIPHPLQAQVSGSADGGGGGTGGVVPSHSRTPTRSSESSEASSGRSGGGGSSTG</sequence>
<dbReference type="GO" id="GO:0005096">
    <property type="term" value="F:GTPase activator activity"/>
    <property type="evidence" value="ECO:0007669"/>
    <property type="project" value="InterPro"/>
</dbReference>
<dbReference type="PANTHER" id="PTHR13179:SF8">
    <property type="entry name" value="GATOR COMPLEX PROTEIN DEPDC5"/>
    <property type="match status" value="1"/>
</dbReference>
<dbReference type="Pfam" id="PF19418">
    <property type="entry name" value="DEPDC5_CTD"/>
    <property type="match status" value="1"/>
</dbReference>
<evidence type="ECO:0000256" key="3">
    <source>
        <dbReference type="ARBA" id="ARBA00018529"/>
    </source>
</evidence>
<dbReference type="GO" id="GO:0035556">
    <property type="term" value="P:intracellular signal transduction"/>
    <property type="evidence" value="ECO:0007669"/>
    <property type="project" value="InterPro"/>
</dbReference>
<feature type="compositionally biased region" description="Acidic residues" evidence="5">
    <location>
        <begin position="503"/>
        <end position="516"/>
    </location>
</feature>
<dbReference type="InterPro" id="IPR000591">
    <property type="entry name" value="DEP_dom"/>
</dbReference>
<feature type="compositionally biased region" description="Polar residues" evidence="5">
    <location>
        <begin position="84"/>
        <end position="96"/>
    </location>
</feature>
<accession>A0A8H4J1D4</accession>
<evidence type="ECO:0000313" key="8">
    <source>
        <dbReference type="Proteomes" id="UP000572817"/>
    </source>
</evidence>
<evidence type="ECO:0000259" key="6">
    <source>
        <dbReference type="PROSITE" id="PS50186"/>
    </source>
</evidence>
<dbReference type="Gene3D" id="1.10.10.10">
    <property type="entry name" value="Winged helix-like DNA-binding domain superfamily/Winged helix DNA-binding domain"/>
    <property type="match status" value="1"/>
</dbReference>
<dbReference type="Pfam" id="PF12257">
    <property type="entry name" value="IML1"/>
    <property type="match status" value="1"/>
</dbReference>
<evidence type="ECO:0000313" key="7">
    <source>
        <dbReference type="EMBL" id="KAF4310979.1"/>
    </source>
</evidence>
<dbReference type="InterPro" id="IPR027244">
    <property type="entry name" value="IML1"/>
</dbReference>
<dbReference type="EMBL" id="WWBZ02000012">
    <property type="protein sequence ID" value="KAF4310979.1"/>
    <property type="molecule type" value="Genomic_DNA"/>
</dbReference>
<evidence type="ECO:0000256" key="4">
    <source>
        <dbReference type="ARBA" id="ARBA00021881"/>
    </source>
</evidence>
<dbReference type="InterPro" id="IPR048255">
    <property type="entry name" value="IML1_N"/>
</dbReference>
<dbReference type="InterPro" id="IPR045838">
    <property type="entry name" value="DEPDC5_CTD"/>
</dbReference>
<evidence type="ECO:0000256" key="5">
    <source>
        <dbReference type="SAM" id="MobiDB-lite"/>
    </source>
</evidence>
<evidence type="ECO:0000256" key="1">
    <source>
        <dbReference type="ARBA" id="ARBA00004148"/>
    </source>
</evidence>
<dbReference type="PROSITE" id="PS50186">
    <property type="entry name" value="DEP"/>
    <property type="match status" value="1"/>
</dbReference>
<dbReference type="GO" id="GO:1990130">
    <property type="term" value="C:GATOR1 complex"/>
    <property type="evidence" value="ECO:0007669"/>
    <property type="project" value="TreeGrafter"/>
</dbReference>
<dbReference type="GO" id="GO:0005774">
    <property type="term" value="C:vacuolar membrane"/>
    <property type="evidence" value="ECO:0007669"/>
    <property type="project" value="UniProtKB-SubCell"/>
</dbReference>
<name>A0A8H4J1D4_9PEZI</name>
<organism evidence="7 8">
    <name type="scientific">Botryosphaeria dothidea</name>
    <dbReference type="NCBI Taxonomy" id="55169"/>
    <lineage>
        <taxon>Eukaryota</taxon>
        <taxon>Fungi</taxon>
        <taxon>Dikarya</taxon>
        <taxon>Ascomycota</taxon>
        <taxon>Pezizomycotina</taxon>
        <taxon>Dothideomycetes</taxon>
        <taxon>Dothideomycetes incertae sedis</taxon>
        <taxon>Botryosphaeriales</taxon>
        <taxon>Botryosphaeriaceae</taxon>
        <taxon>Botryosphaeria</taxon>
    </lineage>
</organism>
<dbReference type="Pfam" id="PF00610">
    <property type="entry name" value="DEP"/>
    <property type="match status" value="1"/>
</dbReference>
<feature type="region of interest" description="Disordered" evidence="5">
    <location>
        <begin position="499"/>
        <end position="557"/>
    </location>
</feature>
<feature type="compositionally biased region" description="Basic and acidic residues" evidence="5">
    <location>
        <begin position="73"/>
        <end position="83"/>
    </location>
</feature>
<dbReference type="PANTHER" id="PTHR13179">
    <property type="entry name" value="DEP DOMAIN CONTAINING PROTEIN 5"/>
    <property type="match status" value="1"/>
</dbReference>
<feature type="domain" description="DEP" evidence="6">
    <location>
        <begin position="1039"/>
        <end position="1114"/>
    </location>
</feature>
<dbReference type="CDD" id="cd04449">
    <property type="entry name" value="DEP_DEPDC5-like"/>
    <property type="match status" value="1"/>
</dbReference>
<feature type="compositionally biased region" description="Gly residues" evidence="5">
    <location>
        <begin position="1587"/>
        <end position="1596"/>
    </location>
</feature>
<reference evidence="7" key="1">
    <citation type="submission" date="2020-04" db="EMBL/GenBank/DDBJ databases">
        <title>Genome Assembly and Annotation of Botryosphaeria dothidea sdau 11-99, a Latent Pathogen of Apple Fruit Ring Rot in China.</title>
        <authorList>
            <person name="Yu C."/>
            <person name="Diao Y."/>
            <person name="Lu Q."/>
            <person name="Zhao J."/>
            <person name="Cui S."/>
            <person name="Peng C."/>
            <person name="He B."/>
            <person name="Liu H."/>
        </authorList>
    </citation>
    <scope>NUCLEOTIDE SEQUENCE [LARGE SCALE GENOMIC DNA]</scope>
    <source>
        <strain evidence="7">Sdau11-99</strain>
    </source>
</reference>
<feature type="compositionally biased region" description="Gly residues" evidence="5">
    <location>
        <begin position="1556"/>
        <end position="1565"/>
    </location>
</feature>